<keyword evidence="3" id="KW-0255">Endonuclease</keyword>
<organism evidence="3 4">
    <name type="scientific">Actinomadura fibrosa</name>
    <dbReference type="NCBI Taxonomy" id="111802"/>
    <lineage>
        <taxon>Bacteria</taxon>
        <taxon>Bacillati</taxon>
        <taxon>Actinomycetota</taxon>
        <taxon>Actinomycetes</taxon>
        <taxon>Streptosporangiales</taxon>
        <taxon>Thermomonosporaceae</taxon>
        <taxon>Actinomadura</taxon>
    </lineage>
</organism>
<dbReference type="PANTHER" id="PTHR14859">
    <property type="entry name" value="CALCOFLUOR WHITE HYPERSENSITIVE PROTEIN PRECURSOR"/>
    <property type="match status" value="1"/>
</dbReference>
<dbReference type="InterPro" id="IPR051916">
    <property type="entry name" value="GPI-anchor_lipid_remodeler"/>
</dbReference>
<reference evidence="4" key="1">
    <citation type="journal article" date="2019" name="Int. J. Syst. Evol. Microbiol.">
        <title>The Global Catalogue of Microorganisms (GCM) 10K type strain sequencing project: providing services to taxonomists for standard genome sequencing and annotation.</title>
        <authorList>
            <consortium name="The Broad Institute Genomics Platform"/>
            <consortium name="The Broad Institute Genome Sequencing Center for Infectious Disease"/>
            <person name="Wu L."/>
            <person name="Ma J."/>
        </authorList>
    </citation>
    <scope>NUCLEOTIDE SEQUENCE [LARGE SCALE GENOMIC DNA]</scope>
    <source>
        <strain evidence="4">JCM 9371</strain>
    </source>
</reference>
<dbReference type="Proteomes" id="UP001597063">
    <property type="component" value="Unassembled WGS sequence"/>
</dbReference>
<dbReference type="Gene3D" id="3.60.10.10">
    <property type="entry name" value="Endonuclease/exonuclease/phosphatase"/>
    <property type="match status" value="1"/>
</dbReference>
<keyword evidence="3" id="KW-0378">Hydrolase</keyword>
<dbReference type="Pfam" id="PF03372">
    <property type="entry name" value="Exo_endo_phos"/>
    <property type="match status" value="1"/>
</dbReference>
<dbReference type="InterPro" id="IPR036691">
    <property type="entry name" value="Endo/exonu/phosph_ase_sf"/>
</dbReference>
<feature type="domain" description="Endonuclease/exonuclease/phosphatase" evidence="2">
    <location>
        <begin position="4"/>
        <end position="262"/>
    </location>
</feature>
<sequence length="293" mass="31935">MRVMTWNVWWRFQAWDERRHALLAVLRDEAPDIVGLQEVWGRGGDNLAAWLADALGMRWTWAPFDPRERWRERVERWGFDVGVAVLSRWPIADRAAVELPAAGGQDDGRMALHALVDAPGHRVPFFTTHLNGAPGESAVRCAQVRALAAFVAERRAGTAFPAVVTGDFNAWPDSDEMRLLGGYRTRPAVPGQVLIDAWEYAPPGTPAATWDAANPHTAPHGSCGVRIDYVHVGLPGPRSLGRVRAVRRAGTGPVDGVWPSDHTAVVADLHHPAAPAPEPGRAVSGRSSGPRPR</sequence>
<comment type="caution">
    <text evidence="3">The sequence shown here is derived from an EMBL/GenBank/DDBJ whole genome shotgun (WGS) entry which is preliminary data.</text>
</comment>
<keyword evidence="4" id="KW-1185">Reference proteome</keyword>
<dbReference type="EMBL" id="JBHTGP010000011">
    <property type="protein sequence ID" value="MFD0686541.1"/>
    <property type="molecule type" value="Genomic_DNA"/>
</dbReference>
<evidence type="ECO:0000259" key="2">
    <source>
        <dbReference type="Pfam" id="PF03372"/>
    </source>
</evidence>
<dbReference type="GO" id="GO:0004519">
    <property type="term" value="F:endonuclease activity"/>
    <property type="evidence" value="ECO:0007669"/>
    <property type="project" value="UniProtKB-KW"/>
</dbReference>
<dbReference type="SUPFAM" id="SSF56219">
    <property type="entry name" value="DNase I-like"/>
    <property type="match status" value="1"/>
</dbReference>
<proteinExistence type="predicted"/>
<dbReference type="PANTHER" id="PTHR14859:SF1">
    <property type="entry name" value="PGAP2-INTERACTING PROTEIN"/>
    <property type="match status" value="1"/>
</dbReference>
<gene>
    <name evidence="3" type="ORF">ACFQZM_18720</name>
</gene>
<accession>A0ABW2XJ56</accession>
<dbReference type="RefSeq" id="WP_131755722.1">
    <property type="nucleotide sequence ID" value="NZ_CAACUY010000008.1"/>
</dbReference>
<evidence type="ECO:0000313" key="3">
    <source>
        <dbReference type="EMBL" id="MFD0686541.1"/>
    </source>
</evidence>
<protein>
    <submittedName>
        <fullName evidence="3">Endonuclease/exonuclease/phosphatase family protein</fullName>
    </submittedName>
</protein>
<feature type="region of interest" description="Disordered" evidence="1">
    <location>
        <begin position="271"/>
        <end position="293"/>
    </location>
</feature>
<keyword evidence="3" id="KW-0540">Nuclease</keyword>
<name>A0ABW2XJ56_9ACTN</name>
<dbReference type="InterPro" id="IPR005135">
    <property type="entry name" value="Endo/exonuclease/phosphatase"/>
</dbReference>
<evidence type="ECO:0000313" key="4">
    <source>
        <dbReference type="Proteomes" id="UP001597063"/>
    </source>
</evidence>
<evidence type="ECO:0000256" key="1">
    <source>
        <dbReference type="SAM" id="MobiDB-lite"/>
    </source>
</evidence>